<keyword evidence="7" id="KW-1185">Reference proteome</keyword>
<dbReference type="SUPFAM" id="SSF52540">
    <property type="entry name" value="P-loop containing nucleoside triphosphate hydrolases"/>
    <property type="match status" value="1"/>
</dbReference>
<feature type="compositionally biased region" description="Polar residues" evidence="4">
    <location>
        <begin position="132"/>
        <end position="144"/>
    </location>
</feature>
<dbReference type="Proteomes" id="UP000215902">
    <property type="component" value="Unassembled WGS sequence"/>
</dbReference>
<dbReference type="AlphaFoldDB" id="A0A267EHU7"/>
<dbReference type="PANTHER" id="PTHR10605:SF65">
    <property type="entry name" value="GH20068P"/>
    <property type="match status" value="1"/>
</dbReference>
<evidence type="ECO:0000256" key="2">
    <source>
        <dbReference type="PIRSR" id="PIRSR637359-1"/>
    </source>
</evidence>
<keyword evidence="5" id="KW-1133">Transmembrane helix</keyword>
<proteinExistence type="predicted"/>
<keyword evidence="1" id="KW-0808">Transferase</keyword>
<gene>
    <name evidence="6" type="ORF">BOX15_Mlig000729g2</name>
</gene>
<protein>
    <recommendedName>
        <fullName evidence="8">Sulfotransfer_1 domain-containing protein</fullName>
    </recommendedName>
</protein>
<name>A0A267EHU7_9PLAT</name>
<dbReference type="Gene3D" id="3.40.50.300">
    <property type="entry name" value="P-loop containing nucleotide triphosphate hydrolases"/>
    <property type="match status" value="1"/>
</dbReference>
<dbReference type="EMBL" id="NIVC01002072">
    <property type="protein sequence ID" value="PAA61081.1"/>
    <property type="molecule type" value="Genomic_DNA"/>
</dbReference>
<keyword evidence="5" id="KW-0472">Membrane</keyword>
<dbReference type="InterPro" id="IPR037359">
    <property type="entry name" value="NST/OST"/>
</dbReference>
<evidence type="ECO:0000256" key="3">
    <source>
        <dbReference type="PIRSR" id="PIRSR637359-2"/>
    </source>
</evidence>
<dbReference type="GO" id="GO:0008467">
    <property type="term" value="F:[heparan sulfate]-glucosamine 3-sulfotransferase activity"/>
    <property type="evidence" value="ECO:0007669"/>
    <property type="project" value="TreeGrafter"/>
</dbReference>
<sequence>MTQQISYSTVEWLFLFLVLLAVVGILHQTCTTKSPLMHTSPALMPQSALAAMVESEAQEEEEEDIRVRRLPQAIVIGARKCGTRALLDFLEVHPRVRAARGEVHYFDREERAMSTLRRLLGRTSRRRRAASPNSAAMSEMSAVSPQHWPGRLSRHLLRPWRRPPLAARGRPPPLGWRHGPLSANWAGRTLRRIPAASSRAHP</sequence>
<feature type="region of interest" description="Disordered" evidence="4">
    <location>
        <begin position="123"/>
        <end position="146"/>
    </location>
</feature>
<evidence type="ECO:0000256" key="1">
    <source>
        <dbReference type="ARBA" id="ARBA00022679"/>
    </source>
</evidence>
<accession>A0A267EHU7</accession>
<feature type="active site" description="For sulfotransferase activity" evidence="2">
    <location>
        <position position="80"/>
    </location>
</feature>
<reference evidence="6 7" key="1">
    <citation type="submission" date="2017-06" db="EMBL/GenBank/DDBJ databases">
        <title>A platform for efficient transgenesis in Macrostomum lignano, a flatworm model organism for stem cell research.</title>
        <authorList>
            <person name="Berezikov E."/>
        </authorList>
    </citation>
    <scope>NUCLEOTIDE SEQUENCE [LARGE SCALE GENOMIC DNA]</scope>
    <source>
        <strain evidence="6">DV1</strain>
        <tissue evidence="6">Whole organism</tissue>
    </source>
</reference>
<dbReference type="InterPro" id="IPR027417">
    <property type="entry name" value="P-loop_NTPase"/>
</dbReference>
<evidence type="ECO:0000256" key="4">
    <source>
        <dbReference type="SAM" id="MobiDB-lite"/>
    </source>
</evidence>
<feature type="transmembrane region" description="Helical" evidence="5">
    <location>
        <begin position="12"/>
        <end position="29"/>
    </location>
</feature>
<evidence type="ECO:0000256" key="5">
    <source>
        <dbReference type="SAM" id="Phobius"/>
    </source>
</evidence>
<evidence type="ECO:0000313" key="6">
    <source>
        <dbReference type="EMBL" id="PAA61081.1"/>
    </source>
</evidence>
<comment type="caution">
    <text evidence="6">The sequence shown here is derived from an EMBL/GenBank/DDBJ whole genome shotgun (WGS) entry which is preliminary data.</text>
</comment>
<dbReference type="OrthoDB" id="6158108at2759"/>
<feature type="binding site" evidence="3">
    <location>
        <begin position="80"/>
        <end position="84"/>
    </location>
    <ligand>
        <name>3'-phosphoadenylyl sulfate</name>
        <dbReference type="ChEBI" id="CHEBI:58339"/>
    </ligand>
</feature>
<dbReference type="STRING" id="282301.A0A267EHU7"/>
<evidence type="ECO:0000313" key="7">
    <source>
        <dbReference type="Proteomes" id="UP000215902"/>
    </source>
</evidence>
<evidence type="ECO:0008006" key="8">
    <source>
        <dbReference type="Google" id="ProtNLM"/>
    </source>
</evidence>
<organism evidence="6 7">
    <name type="scientific">Macrostomum lignano</name>
    <dbReference type="NCBI Taxonomy" id="282301"/>
    <lineage>
        <taxon>Eukaryota</taxon>
        <taxon>Metazoa</taxon>
        <taxon>Spiralia</taxon>
        <taxon>Lophotrochozoa</taxon>
        <taxon>Platyhelminthes</taxon>
        <taxon>Rhabditophora</taxon>
        <taxon>Macrostomorpha</taxon>
        <taxon>Macrostomida</taxon>
        <taxon>Macrostomidae</taxon>
        <taxon>Macrostomum</taxon>
    </lineage>
</organism>
<dbReference type="PANTHER" id="PTHR10605">
    <property type="entry name" value="HEPARAN SULFATE SULFOTRANSFERASE"/>
    <property type="match status" value="1"/>
</dbReference>
<keyword evidence="5" id="KW-0812">Transmembrane</keyword>